<dbReference type="Proteomes" id="UP000504637">
    <property type="component" value="Unplaced"/>
</dbReference>
<organism evidence="2">
    <name type="scientific">Dissoconium aciculare CBS 342.82</name>
    <dbReference type="NCBI Taxonomy" id="1314786"/>
    <lineage>
        <taxon>Eukaryota</taxon>
        <taxon>Fungi</taxon>
        <taxon>Dikarya</taxon>
        <taxon>Ascomycota</taxon>
        <taxon>Pezizomycotina</taxon>
        <taxon>Dothideomycetes</taxon>
        <taxon>Dothideomycetidae</taxon>
        <taxon>Mycosphaerellales</taxon>
        <taxon>Dissoconiaceae</taxon>
        <taxon>Dissoconium</taxon>
    </lineage>
</organism>
<dbReference type="GeneID" id="54357516"/>
<evidence type="ECO:0000313" key="2">
    <source>
        <dbReference type="RefSeq" id="XP_033464641.1"/>
    </source>
</evidence>
<reference evidence="2" key="1">
    <citation type="submission" date="2020-01" db="EMBL/GenBank/DDBJ databases">
        <authorList>
            <consortium name="DOE Joint Genome Institute"/>
            <person name="Haridas S."/>
            <person name="Albert R."/>
            <person name="Binder M."/>
            <person name="Bloem J."/>
            <person name="Labutti K."/>
            <person name="Salamov A."/>
            <person name="Andreopoulos B."/>
            <person name="Baker S.E."/>
            <person name="Barry K."/>
            <person name="Bills G."/>
            <person name="Bluhm B.H."/>
            <person name="Cannon C."/>
            <person name="Castanera R."/>
            <person name="Culley D.E."/>
            <person name="Daum C."/>
            <person name="Ezra D."/>
            <person name="Gonzalez J.B."/>
            <person name="Henrissat B."/>
            <person name="Kuo A."/>
            <person name="Liang C."/>
            <person name="Lipzen A."/>
            <person name="Lutzoni F."/>
            <person name="Magnuson J."/>
            <person name="Mondo S."/>
            <person name="Nolan M."/>
            <person name="Ohm R."/>
            <person name="Pangilinan J."/>
            <person name="Park H.-J."/>
            <person name="Ramirez L."/>
            <person name="Alfaro M."/>
            <person name="Sun H."/>
            <person name="Tritt A."/>
            <person name="Yoshinaga Y."/>
            <person name="Zwiers L.-H."/>
            <person name="Turgeon B.G."/>
            <person name="Goodwin S.B."/>
            <person name="Spatafora J.W."/>
            <person name="Crous P.W."/>
            <person name="Grigoriev I.V."/>
        </authorList>
    </citation>
    <scope>NUCLEOTIDE SEQUENCE</scope>
    <source>
        <strain evidence="2">CBS 342.82</strain>
    </source>
</reference>
<reference evidence="2" key="3">
    <citation type="submission" date="2025-08" db="UniProtKB">
        <authorList>
            <consortium name="RefSeq"/>
        </authorList>
    </citation>
    <scope>IDENTIFICATION</scope>
    <source>
        <strain evidence="2">CBS 342.82</strain>
    </source>
</reference>
<sequence>MRSWLSQIPPLFLVARQPTSQPVEQSASWAPGSIFLAPTLEFDSTGLLPPGNAVNIYELLVGCRSSSPCVIALSLAGLVEHISRILTIQSWSPTATRW</sequence>
<reference evidence="2" key="2">
    <citation type="submission" date="2020-04" db="EMBL/GenBank/DDBJ databases">
        <authorList>
            <consortium name="NCBI Genome Project"/>
        </authorList>
    </citation>
    <scope>NUCLEOTIDE SEQUENCE</scope>
    <source>
        <strain evidence="2">CBS 342.82</strain>
    </source>
</reference>
<dbReference type="AlphaFoldDB" id="A0A6J3MI63"/>
<gene>
    <name evidence="2" type="ORF">K489DRAFT_21947</name>
</gene>
<proteinExistence type="predicted"/>
<evidence type="ECO:0000313" key="1">
    <source>
        <dbReference type="Proteomes" id="UP000504637"/>
    </source>
</evidence>
<name>A0A6J3MI63_9PEZI</name>
<dbReference type="RefSeq" id="XP_033464641.1">
    <property type="nucleotide sequence ID" value="XM_033599717.1"/>
</dbReference>
<accession>A0A6J3MI63</accession>
<protein>
    <submittedName>
        <fullName evidence="2">Uncharacterized protein</fullName>
    </submittedName>
</protein>
<keyword evidence="1" id="KW-1185">Reference proteome</keyword>